<dbReference type="SMART" id="SM00829">
    <property type="entry name" value="PKS_ER"/>
    <property type="match status" value="1"/>
</dbReference>
<dbReference type="InterPro" id="IPR050700">
    <property type="entry name" value="YIM1/Zinc_Alcohol_DH_Fams"/>
</dbReference>
<proteinExistence type="predicted"/>
<dbReference type="SUPFAM" id="SSF51735">
    <property type="entry name" value="NAD(P)-binding Rossmann-fold domains"/>
    <property type="match status" value="1"/>
</dbReference>
<dbReference type="InterPro" id="IPR036291">
    <property type="entry name" value="NAD(P)-bd_dom_sf"/>
</dbReference>
<dbReference type="EMBL" id="CABFOC020000074">
    <property type="protein sequence ID" value="CAH0057346.1"/>
    <property type="molecule type" value="Genomic_DNA"/>
</dbReference>
<dbReference type="OrthoDB" id="3509362at2759"/>
<protein>
    <recommendedName>
        <fullName evidence="1">Enoyl reductase (ER) domain-containing protein</fullName>
    </recommendedName>
</protein>
<dbReference type="InterPro" id="IPR020843">
    <property type="entry name" value="ER"/>
</dbReference>
<dbReference type="Pfam" id="PF08240">
    <property type="entry name" value="ADH_N"/>
    <property type="match status" value="1"/>
</dbReference>
<name>A0A9N9ZKY5_9HYPO</name>
<comment type="caution">
    <text evidence="2">The sequence shown here is derived from an EMBL/GenBank/DDBJ whole genome shotgun (WGS) entry which is preliminary data.</text>
</comment>
<keyword evidence="3" id="KW-1185">Reference proteome</keyword>
<organism evidence="2 3">
    <name type="scientific">Clonostachys solani</name>
    <dbReference type="NCBI Taxonomy" id="160281"/>
    <lineage>
        <taxon>Eukaryota</taxon>
        <taxon>Fungi</taxon>
        <taxon>Dikarya</taxon>
        <taxon>Ascomycota</taxon>
        <taxon>Pezizomycotina</taxon>
        <taxon>Sordariomycetes</taxon>
        <taxon>Hypocreomycetidae</taxon>
        <taxon>Hypocreales</taxon>
        <taxon>Bionectriaceae</taxon>
        <taxon>Clonostachys</taxon>
    </lineage>
</organism>
<dbReference type="CDD" id="cd08267">
    <property type="entry name" value="MDR1"/>
    <property type="match status" value="1"/>
</dbReference>
<dbReference type="Proteomes" id="UP000775872">
    <property type="component" value="Unassembled WGS sequence"/>
</dbReference>
<dbReference type="Gene3D" id="3.90.180.10">
    <property type="entry name" value="Medium-chain alcohol dehydrogenases, catalytic domain"/>
    <property type="match status" value="1"/>
</dbReference>
<dbReference type="SUPFAM" id="SSF50129">
    <property type="entry name" value="GroES-like"/>
    <property type="match status" value="1"/>
</dbReference>
<dbReference type="AlphaFoldDB" id="A0A9N9ZKY5"/>
<evidence type="ECO:0000313" key="2">
    <source>
        <dbReference type="EMBL" id="CAH0057346.1"/>
    </source>
</evidence>
<dbReference type="InterPro" id="IPR013154">
    <property type="entry name" value="ADH-like_N"/>
</dbReference>
<dbReference type="InterPro" id="IPR011032">
    <property type="entry name" value="GroES-like_sf"/>
</dbReference>
<reference evidence="2 3" key="2">
    <citation type="submission" date="2021-10" db="EMBL/GenBank/DDBJ databases">
        <authorList>
            <person name="Piombo E."/>
        </authorList>
    </citation>
    <scope>NUCLEOTIDE SEQUENCE [LARGE SCALE GENOMIC DNA]</scope>
</reference>
<reference evidence="3" key="1">
    <citation type="submission" date="2019-06" db="EMBL/GenBank/DDBJ databases">
        <authorList>
            <person name="Broberg M."/>
        </authorList>
    </citation>
    <scope>NUCLEOTIDE SEQUENCE [LARGE SCALE GENOMIC DNA]</scope>
</reference>
<sequence length="347" mass="36853">MDSVKQLPSSMSAWVIAKTGGDPDSPSLELRESCPTPSKATEANVIIKIEFAALNQVDFHFMRSHKNNPFRRTSVPGFDFSGYIVAKGPFAPLDLDLGDEVCGVISNGLALMGKGTLAEYIEVPASLVVPRPLTLNMAATAGLGLATQAALTMLQSRPVKAGHKVVINGAGGGVGSALTQIVKSEKGAYVIGICSANNMDRLGELGADHVLDFESAEPIPDLLSSTYGEEIDTVFDCVGDSLLYKNSASFLKRSGVYVGIPGDGSKLFYGPSLKRNALPEFLGGGPRHYKAVHLSPSGDLQREAVRLADQGIITEVPIDSMFCMDQAVEAYERVMSSKTCGKVIIRV</sequence>
<gene>
    <name evidence="2" type="ORF">CSOL1703_00007122</name>
</gene>
<dbReference type="Pfam" id="PF13602">
    <property type="entry name" value="ADH_zinc_N_2"/>
    <property type="match status" value="1"/>
</dbReference>
<evidence type="ECO:0000259" key="1">
    <source>
        <dbReference type="SMART" id="SM00829"/>
    </source>
</evidence>
<dbReference type="GO" id="GO:0016491">
    <property type="term" value="F:oxidoreductase activity"/>
    <property type="evidence" value="ECO:0007669"/>
    <property type="project" value="InterPro"/>
</dbReference>
<dbReference type="PANTHER" id="PTHR11695">
    <property type="entry name" value="ALCOHOL DEHYDROGENASE RELATED"/>
    <property type="match status" value="1"/>
</dbReference>
<dbReference type="GO" id="GO:0005739">
    <property type="term" value="C:mitochondrion"/>
    <property type="evidence" value="ECO:0007669"/>
    <property type="project" value="TreeGrafter"/>
</dbReference>
<dbReference type="PANTHER" id="PTHR11695:SF294">
    <property type="entry name" value="RETICULON-4-INTERACTING PROTEIN 1, MITOCHONDRIAL"/>
    <property type="match status" value="1"/>
</dbReference>
<feature type="domain" description="Enoyl reductase (ER)" evidence="1">
    <location>
        <begin position="21"/>
        <end position="345"/>
    </location>
</feature>
<evidence type="ECO:0000313" key="3">
    <source>
        <dbReference type="Proteomes" id="UP000775872"/>
    </source>
</evidence>
<dbReference type="Gene3D" id="3.40.50.720">
    <property type="entry name" value="NAD(P)-binding Rossmann-like Domain"/>
    <property type="match status" value="1"/>
</dbReference>
<accession>A0A9N9ZKY5</accession>